<comment type="function">
    <text evidence="8">Catalyzes the transfer of the enolpyruvyl moiety of phosphoenolpyruvate (PEP) to the 5-hydroxyl of shikimate-3-phosphate (S3P) to produce enolpyruvyl shikimate-3-phosphate and inorganic phosphate.</text>
</comment>
<keyword evidence="6 8" id="KW-0057">Aromatic amino acid biosynthesis</keyword>
<dbReference type="SUPFAM" id="SSF55205">
    <property type="entry name" value="EPT/RTPC-like"/>
    <property type="match status" value="1"/>
</dbReference>
<accession>A0A9D1ZTY5</accession>
<feature type="binding site" evidence="8">
    <location>
        <position position="303"/>
    </location>
    <ligand>
        <name>3-phosphoshikimate</name>
        <dbReference type="ChEBI" id="CHEBI:145989"/>
    </ligand>
</feature>
<dbReference type="PIRSF" id="PIRSF000505">
    <property type="entry name" value="EPSPS"/>
    <property type="match status" value="1"/>
</dbReference>
<evidence type="ECO:0000313" key="10">
    <source>
        <dbReference type="EMBL" id="HIY96412.1"/>
    </source>
</evidence>
<feature type="binding site" evidence="8">
    <location>
        <position position="376"/>
    </location>
    <ligand>
        <name>phosphoenolpyruvate</name>
        <dbReference type="ChEBI" id="CHEBI:58702"/>
    </ligand>
</feature>
<evidence type="ECO:0000259" key="9">
    <source>
        <dbReference type="Pfam" id="PF00275"/>
    </source>
</evidence>
<reference evidence="10" key="1">
    <citation type="journal article" date="2021" name="PeerJ">
        <title>Extensive microbial diversity within the chicken gut microbiome revealed by metagenomics and culture.</title>
        <authorList>
            <person name="Gilroy R."/>
            <person name="Ravi A."/>
            <person name="Getino M."/>
            <person name="Pursley I."/>
            <person name="Horton D.L."/>
            <person name="Alikhan N.F."/>
            <person name="Baker D."/>
            <person name="Gharbi K."/>
            <person name="Hall N."/>
            <person name="Watson M."/>
            <person name="Adriaenssens E.M."/>
            <person name="Foster-Nyarko E."/>
            <person name="Jarju S."/>
            <person name="Secka A."/>
            <person name="Antonio M."/>
            <person name="Oren A."/>
            <person name="Chaudhuri R.R."/>
            <person name="La Ragione R."/>
            <person name="Hildebrand F."/>
            <person name="Pallen M.J."/>
        </authorList>
    </citation>
    <scope>NUCLEOTIDE SEQUENCE</scope>
    <source>
        <strain evidence="10">1345</strain>
    </source>
</reference>
<evidence type="ECO:0000256" key="6">
    <source>
        <dbReference type="ARBA" id="ARBA00023141"/>
    </source>
</evidence>
<dbReference type="FunFam" id="3.65.10.10:FF:000005">
    <property type="entry name" value="3-phosphoshikimate 1-carboxyvinyltransferase"/>
    <property type="match status" value="1"/>
</dbReference>
<dbReference type="EMBL" id="DXCQ01000020">
    <property type="protein sequence ID" value="HIY96412.1"/>
    <property type="molecule type" value="Genomic_DNA"/>
</dbReference>
<feature type="binding site" evidence="8">
    <location>
        <position position="19"/>
    </location>
    <ligand>
        <name>3-phosphoshikimate</name>
        <dbReference type="ChEBI" id="CHEBI:145989"/>
    </ligand>
</feature>
<dbReference type="AlphaFoldDB" id="A0A9D1ZTY5"/>
<comment type="caution">
    <text evidence="10">The sequence shown here is derived from an EMBL/GenBank/DDBJ whole genome shotgun (WGS) entry which is preliminary data.</text>
</comment>
<evidence type="ECO:0000256" key="3">
    <source>
        <dbReference type="ARBA" id="ARBA00022490"/>
    </source>
</evidence>
<dbReference type="InterPro" id="IPR023193">
    <property type="entry name" value="EPSP_synthase_CS"/>
</dbReference>
<dbReference type="NCBIfam" id="TIGR01356">
    <property type="entry name" value="aroA"/>
    <property type="match status" value="1"/>
</dbReference>
<feature type="binding site" evidence="8">
    <location>
        <position position="87"/>
    </location>
    <ligand>
        <name>phosphoenolpyruvate</name>
        <dbReference type="ChEBI" id="CHEBI:58702"/>
    </ligand>
</feature>
<protein>
    <recommendedName>
        <fullName evidence="8">3-phosphoshikimate 1-carboxyvinyltransferase</fullName>
        <ecNumber evidence="8">2.5.1.19</ecNumber>
    </recommendedName>
    <alternativeName>
        <fullName evidence="8">5-enolpyruvylshikimate-3-phosphate synthase</fullName>
        <shortName evidence="8">EPSP synthase</shortName>
        <shortName evidence="8">EPSPS</shortName>
    </alternativeName>
</protein>
<dbReference type="PANTHER" id="PTHR21090">
    <property type="entry name" value="AROM/DEHYDROQUINATE SYNTHASE"/>
    <property type="match status" value="1"/>
</dbReference>
<evidence type="ECO:0000256" key="2">
    <source>
        <dbReference type="ARBA" id="ARBA00009948"/>
    </source>
</evidence>
<feature type="binding site" evidence="8">
    <location>
        <position position="115"/>
    </location>
    <ligand>
        <name>phosphoenolpyruvate</name>
        <dbReference type="ChEBI" id="CHEBI:58702"/>
    </ligand>
</feature>
<dbReference type="InterPro" id="IPR001986">
    <property type="entry name" value="Enolpyruvate_Tfrase_dom"/>
</dbReference>
<dbReference type="PROSITE" id="PS00104">
    <property type="entry name" value="EPSP_SYNTHASE_1"/>
    <property type="match status" value="1"/>
</dbReference>
<dbReference type="InterPro" id="IPR006264">
    <property type="entry name" value="EPSP_synthase"/>
</dbReference>
<organism evidence="10 11">
    <name type="scientific">Candidatus Borkfalkia excrementigallinarum</name>
    <dbReference type="NCBI Taxonomy" id="2838506"/>
    <lineage>
        <taxon>Bacteria</taxon>
        <taxon>Bacillati</taxon>
        <taxon>Bacillota</taxon>
        <taxon>Clostridia</taxon>
        <taxon>Christensenellales</taxon>
        <taxon>Christensenellaceae</taxon>
        <taxon>Candidatus Borkfalkia</taxon>
    </lineage>
</organism>
<dbReference type="PANTHER" id="PTHR21090:SF5">
    <property type="entry name" value="PENTAFUNCTIONAL AROM POLYPEPTIDE"/>
    <property type="match status" value="1"/>
</dbReference>
<dbReference type="GO" id="GO:0003866">
    <property type="term" value="F:3-phosphoshikimate 1-carboxyvinyltransferase activity"/>
    <property type="evidence" value="ECO:0007669"/>
    <property type="project" value="UniProtKB-UniRule"/>
</dbReference>
<keyword evidence="5 8" id="KW-0808">Transferase</keyword>
<feature type="binding site" evidence="8">
    <location>
        <position position="330"/>
    </location>
    <ligand>
        <name>3-phosphoshikimate</name>
        <dbReference type="ChEBI" id="CHEBI:145989"/>
    </ligand>
</feature>
<dbReference type="GO" id="GO:0009073">
    <property type="term" value="P:aromatic amino acid family biosynthetic process"/>
    <property type="evidence" value="ECO:0007669"/>
    <property type="project" value="UniProtKB-KW"/>
</dbReference>
<feature type="active site" description="Proton acceptor" evidence="8">
    <location>
        <position position="303"/>
    </location>
</feature>
<evidence type="ECO:0000256" key="8">
    <source>
        <dbReference type="HAMAP-Rule" id="MF_00210"/>
    </source>
</evidence>
<dbReference type="Proteomes" id="UP000886750">
    <property type="component" value="Unassembled WGS sequence"/>
</dbReference>
<comment type="caution">
    <text evidence="8">Lacks conserved residue(s) required for the propagation of feature annotation.</text>
</comment>
<dbReference type="Gene3D" id="3.65.10.10">
    <property type="entry name" value="Enolpyruvate transferase domain"/>
    <property type="match status" value="2"/>
</dbReference>
<sequence length="417" mass="44356">MKIQPCTSFSGEFEIPGDKSITHRAVMFNAAARGEAIVTNALMGEDCLSTVSCMRALGADVRTEDNKICVRGTLKFKDADLYCGNSGTTMRLLMGLIAGRSVHARLTGDPSLSRRPMERVAAPLRLLGADIRTSDGTAPVEISAAPLVGAAVDTKVASAQVKSAVLLAALGARGKTIVREPLKTRDHTERMLAAMGADVRVNGAEIIVGESELSCTDVDVPADISSAAYFMALGALRGETLCKNVGVNPTRTGILEAFSRMNVRFVLENERTVCGEPVADIRVYRSELKAIELTREIMPSLIDELPLIALLCAFAEGESRISGAEELKVKESDRIRTTAAMIGALGGDCTPTDDGFIIRGRESLRGGTVESAGDHRIAMSGAVGLAASDRGGEIFGAECADISFPNFYKMLSSHFFF</sequence>
<feature type="binding site" evidence="8">
    <location>
        <position position="160"/>
    </location>
    <ligand>
        <name>phosphoenolpyruvate</name>
        <dbReference type="ChEBI" id="CHEBI:58702"/>
    </ligand>
</feature>
<dbReference type="HAMAP" id="MF_00210">
    <property type="entry name" value="EPSP_synth"/>
    <property type="match status" value="1"/>
</dbReference>
<comment type="subcellular location">
    <subcellularLocation>
        <location evidence="8">Cytoplasm</location>
    </subcellularLocation>
</comment>
<evidence type="ECO:0000256" key="5">
    <source>
        <dbReference type="ARBA" id="ARBA00022679"/>
    </source>
</evidence>
<comment type="similarity">
    <text evidence="2 8">Belongs to the EPSP synthase family.</text>
</comment>
<dbReference type="GO" id="GO:0005737">
    <property type="term" value="C:cytoplasm"/>
    <property type="evidence" value="ECO:0007669"/>
    <property type="project" value="UniProtKB-SubCell"/>
</dbReference>
<dbReference type="PROSITE" id="PS00885">
    <property type="entry name" value="EPSP_SYNTHASE_2"/>
    <property type="match status" value="1"/>
</dbReference>
<feature type="binding site" evidence="8">
    <location>
        <position position="158"/>
    </location>
    <ligand>
        <name>3-phosphoshikimate</name>
        <dbReference type="ChEBI" id="CHEBI:145989"/>
    </ligand>
</feature>
<dbReference type="GO" id="GO:0009423">
    <property type="term" value="P:chorismate biosynthetic process"/>
    <property type="evidence" value="ECO:0007669"/>
    <property type="project" value="UniProtKB-UniRule"/>
</dbReference>
<evidence type="ECO:0000256" key="1">
    <source>
        <dbReference type="ARBA" id="ARBA00004811"/>
    </source>
</evidence>
<gene>
    <name evidence="8 10" type="primary">aroA</name>
    <name evidence="10" type="ORF">H9729_01870</name>
</gene>
<keyword evidence="4 8" id="KW-0028">Amino-acid biosynthesis</keyword>
<feature type="binding site" evidence="8">
    <location>
        <position position="19"/>
    </location>
    <ligand>
        <name>phosphoenolpyruvate</name>
        <dbReference type="ChEBI" id="CHEBI:58702"/>
    </ligand>
</feature>
<feature type="binding site" evidence="8">
    <location>
        <position position="160"/>
    </location>
    <ligand>
        <name>3-phosphoshikimate</name>
        <dbReference type="ChEBI" id="CHEBI:145989"/>
    </ligand>
</feature>
<dbReference type="CDD" id="cd01556">
    <property type="entry name" value="EPSP_synthase"/>
    <property type="match status" value="1"/>
</dbReference>
<dbReference type="InterPro" id="IPR013792">
    <property type="entry name" value="RNA3'P_cycl/enolpyr_Trfase_a/b"/>
</dbReference>
<evidence type="ECO:0000256" key="4">
    <source>
        <dbReference type="ARBA" id="ARBA00022605"/>
    </source>
</evidence>
<dbReference type="GO" id="GO:0008652">
    <property type="term" value="P:amino acid biosynthetic process"/>
    <property type="evidence" value="ECO:0007669"/>
    <property type="project" value="UniProtKB-KW"/>
</dbReference>
<evidence type="ECO:0000313" key="11">
    <source>
        <dbReference type="Proteomes" id="UP000886750"/>
    </source>
</evidence>
<comment type="subunit">
    <text evidence="8">Monomer.</text>
</comment>
<comment type="pathway">
    <text evidence="1 8">Metabolic intermediate biosynthesis; chorismate biosynthesis; chorismate from D-erythrose 4-phosphate and phosphoenolpyruvate: step 6/7.</text>
</comment>
<keyword evidence="3 8" id="KW-0963">Cytoplasm</keyword>
<comment type="catalytic activity">
    <reaction evidence="7">
        <text>3-phosphoshikimate + phosphoenolpyruvate = 5-O-(1-carboxyvinyl)-3-phosphoshikimate + phosphate</text>
        <dbReference type="Rhea" id="RHEA:21256"/>
        <dbReference type="ChEBI" id="CHEBI:43474"/>
        <dbReference type="ChEBI" id="CHEBI:57701"/>
        <dbReference type="ChEBI" id="CHEBI:58702"/>
        <dbReference type="ChEBI" id="CHEBI:145989"/>
        <dbReference type="EC" id="2.5.1.19"/>
    </reaction>
    <physiologicalReaction direction="left-to-right" evidence="7">
        <dbReference type="Rhea" id="RHEA:21257"/>
    </physiologicalReaction>
</comment>
<evidence type="ECO:0000256" key="7">
    <source>
        <dbReference type="ARBA" id="ARBA00044633"/>
    </source>
</evidence>
<reference evidence="10" key="2">
    <citation type="submission" date="2021-04" db="EMBL/GenBank/DDBJ databases">
        <authorList>
            <person name="Gilroy R."/>
        </authorList>
    </citation>
    <scope>NUCLEOTIDE SEQUENCE</scope>
    <source>
        <strain evidence="10">1345</strain>
    </source>
</reference>
<dbReference type="Pfam" id="PF00275">
    <property type="entry name" value="EPSP_synthase"/>
    <property type="match status" value="1"/>
</dbReference>
<feature type="binding site" evidence="8">
    <location>
        <position position="24"/>
    </location>
    <ligand>
        <name>3-phosphoshikimate</name>
        <dbReference type="ChEBI" id="CHEBI:145989"/>
    </ligand>
</feature>
<dbReference type="InterPro" id="IPR036968">
    <property type="entry name" value="Enolpyruvate_Tfrase_sf"/>
</dbReference>
<feature type="domain" description="Enolpyruvate transferase" evidence="9">
    <location>
        <begin position="5"/>
        <end position="410"/>
    </location>
</feature>
<feature type="binding site" evidence="8">
    <location>
        <position position="20"/>
    </location>
    <ligand>
        <name>3-phosphoshikimate</name>
        <dbReference type="ChEBI" id="CHEBI:145989"/>
    </ligand>
</feature>
<proteinExistence type="inferred from homology"/>
<name>A0A9D1ZTY5_9FIRM</name>
<feature type="binding site" evidence="8">
    <location>
        <position position="334"/>
    </location>
    <ligand>
        <name>phosphoenolpyruvate</name>
        <dbReference type="ChEBI" id="CHEBI:58702"/>
    </ligand>
</feature>
<dbReference type="EC" id="2.5.1.19" evidence="8"/>